<name>A0A4R6G4Q0_9BURK</name>
<reference evidence="1 2" key="1">
    <citation type="submission" date="2019-03" db="EMBL/GenBank/DDBJ databases">
        <title>Genomic Encyclopedia of Type Strains, Phase IV (KMG-IV): sequencing the most valuable type-strain genomes for metagenomic binning, comparative biology and taxonomic classification.</title>
        <authorList>
            <person name="Goeker M."/>
        </authorList>
    </citation>
    <scope>NUCLEOTIDE SEQUENCE [LARGE SCALE GENOMIC DNA]</scope>
    <source>
        <strain evidence="1 2">DSM 18555</strain>
    </source>
</reference>
<sequence length="89" mass="10171">MSQDQTFQILHDSLNAVRENKLGITEFCQLWRSQSALLSSLPSRYNEVMEDLLSRLEAGSLFTEESCSFSQIDLLATLDVWLETARQSQ</sequence>
<dbReference type="Proteomes" id="UP000294737">
    <property type="component" value="Unassembled WGS sequence"/>
</dbReference>
<gene>
    <name evidence="1" type="ORF">EV677_1506</name>
</gene>
<protein>
    <submittedName>
        <fullName evidence="1">Uncharacterized protein</fullName>
    </submittedName>
</protein>
<dbReference type="RefSeq" id="WP_112993157.1">
    <property type="nucleotide sequence ID" value="NZ_PTLZ01000005.1"/>
</dbReference>
<keyword evidence="2" id="KW-1185">Reference proteome</keyword>
<accession>A0A4R6G4Q0</accession>
<dbReference type="EMBL" id="SNWF01000005">
    <property type="protein sequence ID" value="TDN89449.1"/>
    <property type="molecule type" value="Genomic_DNA"/>
</dbReference>
<organism evidence="1 2">
    <name type="scientific">Herminiimonas fonticola</name>
    <dbReference type="NCBI Taxonomy" id="303380"/>
    <lineage>
        <taxon>Bacteria</taxon>
        <taxon>Pseudomonadati</taxon>
        <taxon>Pseudomonadota</taxon>
        <taxon>Betaproteobacteria</taxon>
        <taxon>Burkholderiales</taxon>
        <taxon>Oxalobacteraceae</taxon>
        <taxon>Herminiimonas</taxon>
    </lineage>
</organism>
<dbReference type="OrthoDB" id="8966078at2"/>
<dbReference type="AlphaFoldDB" id="A0A4R6G4Q0"/>
<evidence type="ECO:0000313" key="1">
    <source>
        <dbReference type="EMBL" id="TDN89449.1"/>
    </source>
</evidence>
<proteinExistence type="predicted"/>
<evidence type="ECO:0000313" key="2">
    <source>
        <dbReference type="Proteomes" id="UP000294737"/>
    </source>
</evidence>
<comment type="caution">
    <text evidence="1">The sequence shown here is derived from an EMBL/GenBank/DDBJ whole genome shotgun (WGS) entry which is preliminary data.</text>
</comment>